<dbReference type="PANTHER" id="PTHR11200">
    <property type="entry name" value="INOSITOL 5-PHOSPHATASE"/>
    <property type="match status" value="1"/>
</dbReference>
<evidence type="ECO:0000313" key="21">
    <source>
        <dbReference type="Proteomes" id="UP000008783"/>
    </source>
</evidence>
<dbReference type="EC" id="3.1.3.36" evidence="6"/>
<evidence type="ECO:0000256" key="11">
    <source>
        <dbReference type="ARBA" id="ARBA00022801"/>
    </source>
</evidence>
<keyword evidence="21" id="KW-1185">Reference proteome</keyword>
<evidence type="ECO:0000256" key="5">
    <source>
        <dbReference type="ARBA" id="ARBA00012831"/>
    </source>
</evidence>
<evidence type="ECO:0000256" key="9">
    <source>
        <dbReference type="ARBA" id="ARBA00022598"/>
    </source>
</evidence>
<evidence type="ECO:0000256" key="14">
    <source>
        <dbReference type="ARBA" id="ARBA00023146"/>
    </source>
</evidence>
<feature type="region of interest" description="Disordered" evidence="17">
    <location>
        <begin position="951"/>
        <end position="1224"/>
    </location>
</feature>
<dbReference type="VEuPathDB" id="FungiDB:PGTG_21656"/>
<dbReference type="InterPro" id="IPR006195">
    <property type="entry name" value="aa-tRNA-synth_II"/>
</dbReference>
<dbReference type="STRING" id="418459.H6QSB9"/>
<dbReference type="SUPFAM" id="SSF56219">
    <property type="entry name" value="DNase I-like"/>
    <property type="match status" value="1"/>
</dbReference>
<dbReference type="Pfam" id="PF00587">
    <property type="entry name" value="tRNA-synt_2b"/>
    <property type="match status" value="1"/>
</dbReference>
<comment type="catalytic activity">
    <reaction evidence="16">
        <text>tRNA(Pro) + L-proline + ATP = L-prolyl-tRNA(Pro) + AMP + diphosphate</text>
        <dbReference type="Rhea" id="RHEA:14305"/>
        <dbReference type="Rhea" id="RHEA-COMP:9700"/>
        <dbReference type="Rhea" id="RHEA-COMP:9702"/>
        <dbReference type="ChEBI" id="CHEBI:30616"/>
        <dbReference type="ChEBI" id="CHEBI:33019"/>
        <dbReference type="ChEBI" id="CHEBI:60039"/>
        <dbReference type="ChEBI" id="CHEBI:78442"/>
        <dbReference type="ChEBI" id="CHEBI:78532"/>
        <dbReference type="ChEBI" id="CHEBI:456215"/>
        <dbReference type="EC" id="6.1.1.15"/>
    </reaction>
</comment>
<dbReference type="Pfam" id="PF22669">
    <property type="entry name" value="Exo_endo_phos2"/>
    <property type="match status" value="1"/>
</dbReference>
<keyword evidence="13" id="KW-0653">Protein transport</keyword>
<dbReference type="RefSeq" id="XP_003889583.1">
    <property type="nucleotide sequence ID" value="XM_003889534.1"/>
</dbReference>
<keyword evidence="9" id="KW-0436">Ligase</keyword>
<dbReference type="Pfam" id="PF02383">
    <property type="entry name" value="Syja_N"/>
    <property type="match status" value="1"/>
</dbReference>
<dbReference type="PROSITE" id="PS50275">
    <property type="entry name" value="SAC"/>
    <property type="match status" value="1"/>
</dbReference>
<feature type="compositionally biased region" description="Low complexity" evidence="17">
    <location>
        <begin position="1143"/>
        <end position="1167"/>
    </location>
</feature>
<dbReference type="PANTHER" id="PTHR11200:SF257">
    <property type="entry name" value="PHOSPHOINOSITIDE 5-PHOSPHATASE"/>
    <property type="match status" value="1"/>
</dbReference>
<dbReference type="GO" id="GO:0006433">
    <property type="term" value="P:prolyl-tRNA aminoacylation"/>
    <property type="evidence" value="ECO:0007669"/>
    <property type="project" value="InterPro"/>
</dbReference>
<evidence type="ECO:0000256" key="8">
    <source>
        <dbReference type="ARBA" id="ARBA00022490"/>
    </source>
</evidence>
<dbReference type="GO" id="GO:0046856">
    <property type="term" value="P:phosphatidylinositol dephosphorylation"/>
    <property type="evidence" value="ECO:0007669"/>
    <property type="project" value="InterPro"/>
</dbReference>
<dbReference type="Gene3D" id="3.60.10.10">
    <property type="entry name" value="Endonuclease/exonuclease/phosphatase"/>
    <property type="match status" value="1"/>
</dbReference>
<dbReference type="OrthoDB" id="405996at2759"/>
<evidence type="ECO:0000256" key="6">
    <source>
        <dbReference type="ARBA" id="ARBA00013044"/>
    </source>
</evidence>
<dbReference type="GO" id="GO:0016020">
    <property type="term" value="C:membrane"/>
    <property type="evidence" value="ECO:0000318"/>
    <property type="project" value="GO_Central"/>
</dbReference>
<dbReference type="GO" id="GO:0005737">
    <property type="term" value="C:cytoplasm"/>
    <property type="evidence" value="ECO:0000318"/>
    <property type="project" value="GO_Central"/>
</dbReference>
<evidence type="ECO:0000256" key="1">
    <source>
        <dbReference type="ARBA" id="ARBA00004496"/>
    </source>
</evidence>
<name>H6QSB9_PUCGT</name>
<keyword evidence="7" id="KW-0813">Transport</keyword>
<evidence type="ECO:0000256" key="12">
    <source>
        <dbReference type="ARBA" id="ARBA00022840"/>
    </source>
</evidence>
<dbReference type="GO" id="GO:0005524">
    <property type="term" value="F:ATP binding"/>
    <property type="evidence" value="ECO:0007669"/>
    <property type="project" value="UniProtKB-KW"/>
</dbReference>
<dbReference type="GO" id="GO:0004827">
    <property type="term" value="F:proline-tRNA ligase activity"/>
    <property type="evidence" value="ECO:0007669"/>
    <property type="project" value="UniProtKB-EC"/>
</dbReference>
<comment type="subcellular location">
    <subcellularLocation>
        <location evidence="1">Cytoplasm</location>
    </subcellularLocation>
</comment>
<feature type="domain" description="SAC" evidence="18">
    <location>
        <begin position="142"/>
        <end position="509"/>
    </location>
</feature>
<dbReference type="HOGENOM" id="CLU_003016_2_1_1"/>
<gene>
    <name evidence="20" type="ORF">PGTG_21656</name>
</gene>
<feature type="compositionally biased region" description="Pro residues" evidence="17">
    <location>
        <begin position="1077"/>
        <end position="1086"/>
    </location>
</feature>
<dbReference type="FunCoup" id="H6QSB9">
    <property type="interactions" value="218"/>
</dbReference>
<organism evidence="20 21">
    <name type="scientific">Puccinia graminis f. sp. tritici (strain CRL 75-36-700-3 / race SCCL)</name>
    <name type="common">Black stem rust fungus</name>
    <dbReference type="NCBI Taxonomy" id="418459"/>
    <lineage>
        <taxon>Eukaryota</taxon>
        <taxon>Fungi</taxon>
        <taxon>Dikarya</taxon>
        <taxon>Basidiomycota</taxon>
        <taxon>Pucciniomycotina</taxon>
        <taxon>Pucciniomycetes</taxon>
        <taxon>Pucciniales</taxon>
        <taxon>Pucciniaceae</taxon>
        <taxon>Puccinia</taxon>
    </lineage>
</organism>
<dbReference type="GeneID" id="13542659"/>
<evidence type="ECO:0000256" key="3">
    <source>
        <dbReference type="ARBA" id="ARBA00008943"/>
    </source>
</evidence>
<evidence type="ECO:0000256" key="16">
    <source>
        <dbReference type="ARBA" id="ARBA00047671"/>
    </source>
</evidence>
<evidence type="ECO:0000259" key="19">
    <source>
        <dbReference type="PROSITE" id="PS50862"/>
    </source>
</evidence>
<evidence type="ECO:0000259" key="18">
    <source>
        <dbReference type="PROSITE" id="PS50275"/>
    </source>
</evidence>
<evidence type="ECO:0000256" key="13">
    <source>
        <dbReference type="ARBA" id="ARBA00022927"/>
    </source>
</evidence>
<dbReference type="InParanoid" id="H6QSB9"/>
<dbReference type="InterPro" id="IPR002314">
    <property type="entry name" value="aa-tRNA-synt_IIb"/>
</dbReference>
<dbReference type="Gene3D" id="3.30.930.10">
    <property type="entry name" value="Bira Bifunctional Protein, Domain 2"/>
    <property type="match status" value="1"/>
</dbReference>
<dbReference type="KEGG" id="pgr:PGTG_21656"/>
<dbReference type="GO" id="GO:0015031">
    <property type="term" value="P:protein transport"/>
    <property type="evidence" value="ECO:0007669"/>
    <property type="project" value="UniProtKB-KW"/>
</dbReference>
<evidence type="ECO:0000313" key="20">
    <source>
        <dbReference type="EMBL" id="EHS63647.1"/>
    </source>
</evidence>
<dbReference type="InterPro" id="IPR036691">
    <property type="entry name" value="Endo/exonu/phosph_ase_sf"/>
</dbReference>
<feature type="domain" description="Aminoacyl-transfer RNA synthetases class-II family profile" evidence="19">
    <location>
        <begin position="1359"/>
        <end position="1626"/>
    </location>
</feature>
<dbReference type="SMART" id="SM00128">
    <property type="entry name" value="IPPc"/>
    <property type="match status" value="1"/>
</dbReference>
<evidence type="ECO:0000256" key="7">
    <source>
        <dbReference type="ARBA" id="ARBA00022448"/>
    </source>
</evidence>
<evidence type="ECO:0000256" key="10">
    <source>
        <dbReference type="ARBA" id="ARBA00022741"/>
    </source>
</evidence>
<keyword evidence="8" id="KW-0963">Cytoplasm</keyword>
<evidence type="ECO:0000256" key="17">
    <source>
        <dbReference type="SAM" id="MobiDB-lite"/>
    </source>
</evidence>
<keyword evidence="14" id="KW-0030">Aminoacyl-tRNA synthetase</keyword>
<dbReference type="SUPFAM" id="SSF55681">
    <property type="entry name" value="Class II aaRS and biotin synthetases"/>
    <property type="match status" value="1"/>
</dbReference>
<dbReference type="InterPro" id="IPR002013">
    <property type="entry name" value="SAC_dom"/>
</dbReference>
<dbReference type="Proteomes" id="UP000008783">
    <property type="component" value="Unassembled WGS sequence"/>
</dbReference>
<dbReference type="PRINTS" id="PR01046">
    <property type="entry name" value="TRNASYNTHPRO"/>
</dbReference>
<dbReference type="GO" id="GO:0004439">
    <property type="term" value="F:phosphatidylinositol-4,5-bisphosphate 5-phosphatase activity"/>
    <property type="evidence" value="ECO:0000318"/>
    <property type="project" value="GO_Central"/>
</dbReference>
<accession>H6QSB9</accession>
<keyword evidence="10" id="KW-0547">Nucleotide-binding</keyword>
<dbReference type="eggNOG" id="KOG0566">
    <property type="taxonomic scope" value="Eukaryota"/>
</dbReference>
<comment type="similarity">
    <text evidence="2">Belongs to the class-II aminoacyl-tRNA synthetase family.</text>
</comment>
<proteinExistence type="inferred from homology"/>
<dbReference type="InterPro" id="IPR000300">
    <property type="entry name" value="IPPc"/>
</dbReference>
<feature type="compositionally biased region" description="Polar residues" evidence="17">
    <location>
        <begin position="981"/>
        <end position="995"/>
    </location>
</feature>
<keyword evidence="11" id="KW-0378">Hydrolase</keyword>
<comment type="similarity">
    <text evidence="4">In the central section; belongs to the inositol 1,4,5-trisphosphate 5-phosphatase family.</text>
</comment>
<reference evidence="21" key="1">
    <citation type="journal article" date="2011" name="Proc. Natl. Acad. Sci. U.S.A.">
        <title>Obligate biotrophy features unraveled by the genomic analysis of rust fungi.</title>
        <authorList>
            <person name="Duplessis S."/>
            <person name="Cuomo C.A."/>
            <person name="Lin Y.-C."/>
            <person name="Aerts A."/>
            <person name="Tisserant E."/>
            <person name="Veneault-Fourrey C."/>
            <person name="Joly D.L."/>
            <person name="Hacquard S."/>
            <person name="Amselem J."/>
            <person name="Cantarel B.L."/>
            <person name="Chiu R."/>
            <person name="Coutinho P.M."/>
            <person name="Feau N."/>
            <person name="Field M."/>
            <person name="Frey P."/>
            <person name="Gelhaye E."/>
            <person name="Goldberg J."/>
            <person name="Grabherr M.G."/>
            <person name="Kodira C.D."/>
            <person name="Kohler A."/>
            <person name="Kuees U."/>
            <person name="Lindquist E.A."/>
            <person name="Lucas S.M."/>
            <person name="Mago R."/>
            <person name="Mauceli E."/>
            <person name="Morin E."/>
            <person name="Murat C."/>
            <person name="Pangilinan J.L."/>
            <person name="Park R."/>
            <person name="Pearson M."/>
            <person name="Quesneville H."/>
            <person name="Rouhier N."/>
            <person name="Sakthikumar S."/>
            <person name="Salamov A.A."/>
            <person name="Schmutz J."/>
            <person name="Selles B."/>
            <person name="Shapiro H."/>
            <person name="Tanguay P."/>
            <person name="Tuskan G.A."/>
            <person name="Henrissat B."/>
            <person name="Van de Peer Y."/>
            <person name="Rouze P."/>
            <person name="Ellis J.G."/>
            <person name="Dodds P.N."/>
            <person name="Schein J.E."/>
            <person name="Zhong S."/>
            <person name="Hamelin R.C."/>
            <person name="Grigoriev I.V."/>
            <person name="Szabo L.J."/>
            <person name="Martin F."/>
        </authorList>
    </citation>
    <scope>NUCLEOTIDE SEQUENCE [LARGE SCALE GENOMIC DNA]</scope>
    <source>
        <strain evidence="21">CRL 75-36-700-3 / race SCCL</strain>
    </source>
</reference>
<dbReference type="InterPro" id="IPR046985">
    <property type="entry name" value="IP5"/>
</dbReference>
<sequence length="1688" mass="185723">MKRAELSLGLILKPRSFVISSSTHALLLRPFDRSPSKQLIVEFVEVDETTETGIKLAPCWGCLGILEIEREIFIVIVTHATPIGILQPSHEQIHRVVSVDLFCLTSAAFDYQHIFHHPTGNINSSIDFDEHAAPDHPALSGIKKILSNGQFYFSTTVTDLSSRTEHRVTAENRSEDDSYRRFSWNSFMLVGLSGFQHGLPIESRLQFDRQNFLVSVIQGFVATYELKLPPPPPSTANDDPLNDQLNEPISFSISLFSRLGSRRAGTRFNTRGIDDDGNVANFVESETLIVSGSNLFSFVQIRGSVPLFFEQSGTGMTNVIGGLSGQGHRTQLTRTGIATQPAFERHFEDLLQQYPSVHIINLLSNSREGECSLSQAYQQRLKVLARDEVQMAHFDLHQRAKAGGLDGVRQQLKNDLMIGGQIEQMGSFLASMSPEGQIEVVTRQDGVFRVNCLDCLDRTNVIQEMLSRMAVEAFLSATHPHLLRSDYLWNCHRTLWADNGDVLSKIYAGTGALNTSFTRGGKQTFSGILSNASKSVGRMYNSNFIDKSKQAHIDLMLGNLSGQKPVKVFDPLNDTIKKMLHDRRSDYSQTLPISLWVGTYNLNGRAPPMANNDELMAWLCPTSNFEPDIMAVSFQEIVKLSPQQIMITDPEKKNRWERVILTSLENRPNKKSSYAIIRSDQLVGAALIILAKTELVPAVRSVEAKTKKTGLKGIAGNKGAVAIRLDIHDSSFCFVTAHFAAGLSNVEERNHDYETIEDGLKFLRGKTIASHENVIWAGDFNYRIDGGLQNNAVRQAVVDENYAELLAADQLLEHMAVQAVFPKYTEGAINFPPTYKYDVGTDRYDTSEKMRIPAWTDRILYQGSDLNLIDYSRAELKASDHRPVYATLETKVRMVDRVKKEVIKQEILESSEVGSLRDALMMPLQAGDSSSLEATVLDEWWKTPEHPNGACELNPPEQAQGIGGSSNPFIPNIGPPRPGRQCSTPEANPVGSNRLFNGKLDRQISSSVPSSPPPQVGKGIPPAIPARPASRSPSETRKPVTEKSGSTLKAQPPPPPPRPTSKLIVSKDNTLVEIIPKGPPRPPPTTPGSLLTSQISPTSTETFNSRARSLSGRKSAPSGLQLGVPPPPSHPALKLPHRQESVKSPLLSASTSKLTSSKQVTPIRPGYTTPPPPPRPTSRGFANTADAPIGVENPQFSPRSTLKLPQRRETTPAELDSNNPPLPPRPVSRLLTSEETPLVSGVEPKGFVSLNVLAGKGIDSAELDRKNPTPPPRPASRIVFGKELATNGGGIGTEGPSLPARPVSTLLTAGNPYSPTIKLDQNQRNKLTGDPESGEGDASVLVRAGFVRQSSSGIWSFLPNGLRVLNKIQAIISREMERIGASEISMPLLQSQKLWDRSGRSNQAGPELFRLKDRKGSSLLLSPTHEEEVTNLVKSDIQSGKQLPIKLFHIGRKFRDEARPRAGLLRSREFIMKDLYTFDADASAAMASYKEVQEAYRRIFETIGIPFSVAEADSGAIGGATSHEYHYKSSSGEDSLIHCTRCPYTANLELARSTLSPRVEDPSQLQVQFFSSPSSRRFLAAVLPATHELHPLKLSKACPDIRPVQSANEDVLPAFETEWDQMEVLVDESCLAIELEQIFERLARAIPTLDLAQPTDLHCPRPTHGVRRGPRVEHAELVRRACPDCGSG</sequence>
<dbReference type="FunFam" id="3.60.10.10:FF:000029">
    <property type="entry name" value="Inositol polyphosphate 5-phosphatase"/>
    <property type="match status" value="1"/>
</dbReference>
<dbReference type="PROSITE" id="PS50862">
    <property type="entry name" value="AA_TRNA_LIGASE_II"/>
    <property type="match status" value="1"/>
</dbReference>
<dbReference type="InterPro" id="IPR002316">
    <property type="entry name" value="Pro-tRNA-ligase_IIa"/>
</dbReference>
<dbReference type="InterPro" id="IPR045864">
    <property type="entry name" value="aa-tRNA-synth_II/BPL/LPL"/>
</dbReference>
<keyword evidence="12" id="KW-0067">ATP-binding</keyword>
<protein>
    <recommendedName>
        <fullName evidence="15">Prolyl-tRNA synthetase</fullName>
        <ecNumber evidence="6">3.1.3.36</ecNumber>
        <ecNumber evidence="5">6.1.1.15</ecNumber>
    </recommendedName>
</protein>
<evidence type="ECO:0000256" key="15">
    <source>
        <dbReference type="ARBA" id="ARBA00029731"/>
    </source>
</evidence>
<dbReference type="GO" id="GO:0052658">
    <property type="term" value="F:inositol-1,4,5-trisphosphate 5-phosphatase activity"/>
    <property type="evidence" value="ECO:0000318"/>
    <property type="project" value="GO_Central"/>
</dbReference>
<comment type="similarity">
    <text evidence="3">Belongs to the synaptojanin family.</text>
</comment>
<feature type="compositionally biased region" description="Polar residues" evidence="17">
    <location>
        <begin position="1089"/>
        <end position="1108"/>
    </location>
</feature>
<feature type="region of interest" description="Disordered" evidence="17">
    <location>
        <begin position="1312"/>
        <end position="1335"/>
    </location>
</feature>
<dbReference type="EC" id="6.1.1.15" evidence="5"/>
<dbReference type="GO" id="GO:0043813">
    <property type="term" value="F:phosphatidylinositol-3,5-bisphosphate 5-phosphatase activity"/>
    <property type="evidence" value="ECO:0000318"/>
    <property type="project" value="GO_Central"/>
</dbReference>
<dbReference type="EMBL" id="DS178292">
    <property type="protein sequence ID" value="EHS63647.1"/>
    <property type="molecule type" value="Genomic_DNA"/>
</dbReference>
<evidence type="ECO:0000256" key="4">
    <source>
        <dbReference type="ARBA" id="ARBA00009678"/>
    </source>
</evidence>
<evidence type="ECO:0000256" key="2">
    <source>
        <dbReference type="ARBA" id="ARBA00008226"/>
    </source>
</evidence>